<dbReference type="EMBL" id="BAABIM010000004">
    <property type="protein sequence ID" value="GAA4694827.1"/>
    <property type="molecule type" value="Genomic_DNA"/>
</dbReference>
<feature type="transmembrane region" description="Helical" evidence="1">
    <location>
        <begin position="41"/>
        <end position="60"/>
    </location>
</feature>
<protein>
    <recommendedName>
        <fullName evidence="4">PH domain-containing protein</fullName>
    </recommendedName>
</protein>
<sequence>MRQRTLQTGPVRSAHGRVALHVDAEGLLLVEHASWRDDVEWVVAAPVVLAVCAFVASAYADGGAQAVLSYAAAGLLVVALVAYVALHVGATAMAARSALSRRGRSETRSHLRGLGRALRGEVDESSVLQRVPRRDVVAVPPLSGRWRPTLLLGTTVGELRISGWPWRRSDLELVRTALGGVA</sequence>
<dbReference type="RefSeq" id="WP_345268559.1">
    <property type="nucleotide sequence ID" value="NZ_BAABIM010000004.1"/>
</dbReference>
<keyword evidence="1" id="KW-0472">Membrane</keyword>
<reference evidence="3" key="1">
    <citation type="journal article" date="2019" name="Int. J. Syst. Evol. Microbiol.">
        <title>The Global Catalogue of Microorganisms (GCM) 10K type strain sequencing project: providing services to taxonomists for standard genome sequencing and annotation.</title>
        <authorList>
            <consortium name="The Broad Institute Genomics Platform"/>
            <consortium name="The Broad Institute Genome Sequencing Center for Infectious Disease"/>
            <person name="Wu L."/>
            <person name="Ma J."/>
        </authorList>
    </citation>
    <scope>NUCLEOTIDE SEQUENCE [LARGE SCALE GENOMIC DNA]</scope>
    <source>
        <strain evidence="3">JCM 18127</strain>
    </source>
</reference>
<proteinExistence type="predicted"/>
<accession>A0ABP8WUR8</accession>
<name>A0ABP8WUR8_9ACTN</name>
<feature type="transmembrane region" description="Helical" evidence="1">
    <location>
        <begin position="72"/>
        <end position="95"/>
    </location>
</feature>
<comment type="caution">
    <text evidence="2">The sequence shown here is derived from an EMBL/GenBank/DDBJ whole genome shotgun (WGS) entry which is preliminary data.</text>
</comment>
<gene>
    <name evidence="2" type="ORF">GCM10023226_36400</name>
</gene>
<organism evidence="2 3">
    <name type="scientific">Nocardioides nanhaiensis</name>
    <dbReference type="NCBI Taxonomy" id="1476871"/>
    <lineage>
        <taxon>Bacteria</taxon>
        <taxon>Bacillati</taxon>
        <taxon>Actinomycetota</taxon>
        <taxon>Actinomycetes</taxon>
        <taxon>Propionibacteriales</taxon>
        <taxon>Nocardioidaceae</taxon>
        <taxon>Nocardioides</taxon>
    </lineage>
</organism>
<evidence type="ECO:0000313" key="2">
    <source>
        <dbReference type="EMBL" id="GAA4694827.1"/>
    </source>
</evidence>
<evidence type="ECO:0008006" key="4">
    <source>
        <dbReference type="Google" id="ProtNLM"/>
    </source>
</evidence>
<evidence type="ECO:0000256" key="1">
    <source>
        <dbReference type="SAM" id="Phobius"/>
    </source>
</evidence>
<dbReference type="Proteomes" id="UP001500621">
    <property type="component" value="Unassembled WGS sequence"/>
</dbReference>
<keyword evidence="1" id="KW-1133">Transmembrane helix</keyword>
<evidence type="ECO:0000313" key="3">
    <source>
        <dbReference type="Proteomes" id="UP001500621"/>
    </source>
</evidence>
<keyword evidence="1" id="KW-0812">Transmembrane</keyword>
<keyword evidence="3" id="KW-1185">Reference proteome</keyword>